<dbReference type="PROSITE" id="PS50294">
    <property type="entry name" value="WD_REPEATS_REGION"/>
    <property type="match status" value="10"/>
</dbReference>
<dbReference type="Pfam" id="PF00400">
    <property type="entry name" value="WD40"/>
    <property type="match status" value="11"/>
</dbReference>
<dbReference type="PANTHER" id="PTHR22847:SF637">
    <property type="entry name" value="WD REPEAT DOMAIN 5B"/>
    <property type="match status" value="1"/>
</dbReference>
<dbReference type="InterPro" id="IPR020472">
    <property type="entry name" value="WD40_PAC1"/>
</dbReference>
<feature type="repeat" description="WD" evidence="3">
    <location>
        <begin position="713"/>
        <end position="754"/>
    </location>
</feature>
<feature type="repeat" description="WD" evidence="3">
    <location>
        <begin position="625"/>
        <end position="667"/>
    </location>
</feature>
<dbReference type="SMART" id="SM00320">
    <property type="entry name" value="WD40"/>
    <property type="match status" value="11"/>
</dbReference>
<evidence type="ECO:0000256" key="2">
    <source>
        <dbReference type="ARBA" id="ARBA00022737"/>
    </source>
</evidence>
<evidence type="ECO:0000259" key="5">
    <source>
        <dbReference type="Pfam" id="PF20703"/>
    </source>
</evidence>
<dbReference type="InterPro" id="IPR011047">
    <property type="entry name" value="Quinoprotein_ADH-like_sf"/>
</dbReference>
<feature type="repeat" description="WD" evidence="3">
    <location>
        <begin position="756"/>
        <end position="797"/>
    </location>
</feature>
<keyword evidence="1 3" id="KW-0853">WD repeat</keyword>
<dbReference type="InterPro" id="IPR015943">
    <property type="entry name" value="WD40/YVTN_repeat-like_dom_sf"/>
</dbReference>
<dbReference type="InterPro" id="IPR019775">
    <property type="entry name" value="WD40_repeat_CS"/>
</dbReference>
<dbReference type="RefSeq" id="WP_168443439.1">
    <property type="nucleotide sequence ID" value="NZ_JAAXOO010000003.1"/>
</dbReference>
<dbReference type="Gene3D" id="2.130.10.10">
    <property type="entry name" value="YVTN repeat-like/Quinoprotein amine dehydrogenase"/>
    <property type="match status" value="5"/>
</dbReference>
<protein>
    <submittedName>
        <fullName evidence="6">WD40 repeat domain-containing protein</fullName>
    </submittedName>
</protein>
<dbReference type="InterPro" id="IPR001680">
    <property type="entry name" value="WD40_rpt"/>
</dbReference>
<feature type="repeat" description="WD" evidence="3">
    <location>
        <begin position="1061"/>
        <end position="1102"/>
    </location>
</feature>
<feature type="repeat" description="WD" evidence="3">
    <location>
        <begin position="930"/>
        <end position="972"/>
    </location>
</feature>
<feature type="transmembrane region" description="Helical" evidence="4">
    <location>
        <begin position="538"/>
        <end position="560"/>
    </location>
</feature>
<dbReference type="PROSITE" id="PS50082">
    <property type="entry name" value="WD_REPEATS_2"/>
    <property type="match status" value="10"/>
</dbReference>
<dbReference type="InterPro" id="IPR049052">
    <property type="entry name" value="nSTAND1"/>
</dbReference>
<dbReference type="PRINTS" id="PR00320">
    <property type="entry name" value="GPROTEINBRPT"/>
</dbReference>
<keyword evidence="7" id="KW-1185">Reference proteome</keyword>
<keyword evidence="4" id="KW-0812">Transmembrane</keyword>
<keyword evidence="4" id="KW-1133">Transmembrane helix</keyword>
<dbReference type="InterPro" id="IPR027417">
    <property type="entry name" value="P-loop_NTPase"/>
</dbReference>
<dbReference type="SUPFAM" id="SSF50978">
    <property type="entry name" value="WD40 repeat-like"/>
    <property type="match status" value="1"/>
</dbReference>
<feature type="repeat" description="WD" evidence="3">
    <location>
        <begin position="974"/>
        <end position="1016"/>
    </location>
</feature>
<organism evidence="6 7">
    <name type="scientific">Nocardia speluncae</name>
    <dbReference type="NCBI Taxonomy" id="419477"/>
    <lineage>
        <taxon>Bacteria</taxon>
        <taxon>Bacillati</taxon>
        <taxon>Actinomycetota</taxon>
        <taxon>Actinomycetes</taxon>
        <taxon>Mycobacteriales</taxon>
        <taxon>Nocardiaceae</taxon>
        <taxon>Nocardia</taxon>
    </lineage>
</organism>
<dbReference type="AlphaFoldDB" id="A0A846XC58"/>
<dbReference type="Proteomes" id="UP000565715">
    <property type="component" value="Unassembled WGS sequence"/>
</dbReference>
<dbReference type="CDD" id="cd00200">
    <property type="entry name" value="WD40"/>
    <property type="match status" value="1"/>
</dbReference>
<proteinExistence type="predicted"/>
<dbReference type="PROSITE" id="PS00678">
    <property type="entry name" value="WD_REPEATS_1"/>
    <property type="match status" value="2"/>
</dbReference>
<dbReference type="InterPro" id="IPR036322">
    <property type="entry name" value="WD40_repeat_dom_sf"/>
</dbReference>
<feature type="repeat" description="WD" evidence="3">
    <location>
        <begin position="799"/>
        <end position="841"/>
    </location>
</feature>
<evidence type="ECO:0000256" key="1">
    <source>
        <dbReference type="ARBA" id="ARBA00022574"/>
    </source>
</evidence>
<sequence>MELDRTGAERPGYRAGGSAGFTDARYSQGVIVGDGNTQNITIYKYRGMSPDRPAPAPLIDAGGRVEFPYRGLGWFGEHDAPLFFGRDPAITDVLHQLSEAFTEPRIVAVGGVSGSGKSSLMRAGVLPRIRSGAVDGLPGADRWPPFVVFSPGSSPLDDLADATASATRMDAATLRRELRHDPTGFAATAAQATTVAPGAPPDGGRRLLVVVDQFERIFTQCTDPNLREGFVGALHAAATTPQTETGTPPALVVLVVRSDFEAHCAELEGLAEAIRHRCMLTSMTERQLRLAITEPAKTAGSRVEDELTEQLLREVRAATRITSNTPTAVSGAGVLPLVSDALDRAWRQRAGDNLTATDYDRVGGIDRAVAHSAQRTYDDLTPEQQVVARTVFTRLTVVGPDGTDTADRARRSDLTEIAGEAVDVEAVLEAFAAERLLTLGDDSVEISHEVLLSTWPLLRDEWLADTRADRAVRTRLHNAASVWDEHGRDNSYLFTGTVLDTTTATVARIITEPDRHTPLTDLEHRFLTASTRAARRRAAFTATLVLLVVALTVVAAGVLIKQTWESDKQRKIAVAQNLISRSQLLYTTDPYGSRVAALAAWRIHQSDETFHAIRHAASNPRTAKLTGHTSTVNAVAFSPDGHTLATGSGSDNTVRLWDPATGEQIGEPLIGHTGSVVSVAFSPDSPHILATGSSDDTVRLWDPATGEQIGGPLIGHTGGVVSVAFSRDGHTLATGGSDDTVRLWDPATGGQIGQLLIGHTGGIASVAFSPDGDTLATGSWNSTVRLWDPATGEQIGGPLIGHTGSVVSVAFSPDSPHILATGSSDSTVRLWNLATGGQIGQLLTGHTGGIASVAFSPDGHTLATGSSDSTVRLWYPTTGEQISETLIDHTGNAASVAFSPDGHTLATAGGSNDTVQLLESATGEQIGELLTGHTGGVVSVAFSRDGHTLATGGGSDNTVRLWNPATGEQIGQLLTGHTSGVASVAFSRDGHTLATGGSSDNTVRLWDPATGEQIGEPLIGHTDMVVSVAFSPDGHTLATGSSDSTVRLWDPATGEQIGEPLIGHTDMVVSVAFSPDGHTLTTGGSDDTVRLWNIGSADDVAGSLCRWGGQDFESAPWPPDVPTDLRTELCP</sequence>
<feature type="domain" description="Novel STAND NTPase 1" evidence="5">
    <location>
        <begin position="68"/>
        <end position="490"/>
    </location>
</feature>
<comment type="caution">
    <text evidence="6">The sequence shown here is derived from an EMBL/GenBank/DDBJ whole genome shotgun (WGS) entry which is preliminary data.</text>
</comment>
<feature type="repeat" description="WD" evidence="3">
    <location>
        <begin position="669"/>
        <end position="711"/>
    </location>
</feature>
<dbReference type="SUPFAM" id="SSF50998">
    <property type="entry name" value="Quinoprotein alcohol dehydrogenase-like"/>
    <property type="match status" value="1"/>
</dbReference>
<feature type="repeat" description="WD" evidence="3">
    <location>
        <begin position="1018"/>
        <end position="1059"/>
    </location>
</feature>
<dbReference type="Pfam" id="PF20703">
    <property type="entry name" value="nSTAND1"/>
    <property type="match status" value="1"/>
</dbReference>
<evidence type="ECO:0000256" key="3">
    <source>
        <dbReference type="PROSITE-ProRule" id="PRU00221"/>
    </source>
</evidence>
<keyword evidence="2" id="KW-0677">Repeat</keyword>
<evidence type="ECO:0000256" key="4">
    <source>
        <dbReference type="SAM" id="Phobius"/>
    </source>
</evidence>
<reference evidence="6 7" key="1">
    <citation type="submission" date="2020-04" db="EMBL/GenBank/DDBJ databases">
        <title>MicrobeNet Type strains.</title>
        <authorList>
            <person name="Nicholson A.C."/>
        </authorList>
    </citation>
    <scope>NUCLEOTIDE SEQUENCE [LARGE SCALE GENOMIC DNA]</scope>
    <source>
        <strain evidence="6 7">DSM 45078</strain>
    </source>
</reference>
<name>A0A846XC58_9NOCA</name>
<evidence type="ECO:0000313" key="7">
    <source>
        <dbReference type="Proteomes" id="UP000565715"/>
    </source>
</evidence>
<dbReference type="PANTHER" id="PTHR22847">
    <property type="entry name" value="WD40 REPEAT PROTEIN"/>
    <property type="match status" value="1"/>
</dbReference>
<keyword evidence="4" id="KW-0472">Membrane</keyword>
<evidence type="ECO:0000313" key="6">
    <source>
        <dbReference type="EMBL" id="NKY33921.1"/>
    </source>
</evidence>
<gene>
    <name evidence="6" type="ORF">HGA13_12665</name>
</gene>
<accession>A0A846XC58</accession>
<dbReference type="EMBL" id="JAAXOO010000003">
    <property type="protein sequence ID" value="NKY33921.1"/>
    <property type="molecule type" value="Genomic_DNA"/>
</dbReference>
<dbReference type="SUPFAM" id="SSF52540">
    <property type="entry name" value="P-loop containing nucleoside triphosphate hydrolases"/>
    <property type="match status" value="1"/>
</dbReference>
<feature type="repeat" description="WD" evidence="3">
    <location>
        <begin position="843"/>
        <end position="884"/>
    </location>
</feature>